<evidence type="ECO:0000259" key="2">
    <source>
        <dbReference type="Pfam" id="PF00561"/>
    </source>
</evidence>
<proteinExistence type="predicted"/>
<dbReference type="InterPro" id="IPR029058">
    <property type="entry name" value="AB_hydrolase_fold"/>
</dbReference>
<dbReference type="InterPro" id="IPR000639">
    <property type="entry name" value="Epox_hydrolase-like"/>
</dbReference>
<feature type="domain" description="AB hydrolase-1" evidence="2">
    <location>
        <begin position="29"/>
        <end position="141"/>
    </location>
</feature>
<dbReference type="HOGENOM" id="CLU_020336_7_3_11"/>
<accession>A0A075UTY7</accession>
<dbReference type="AlphaFoldDB" id="A0A075UTY7"/>
<keyword evidence="4" id="KW-1185">Reference proteome</keyword>
<gene>
    <name evidence="3" type="ORF">AJAP_17800</name>
</gene>
<dbReference type="InterPro" id="IPR000073">
    <property type="entry name" value="AB_hydrolase_1"/>
</dbReference>
<dbReference type="GO" id="GO:0016787">
    <property type="term" value="F:hydrolase activity"/>
    <property type="evidence" value="ECO:0007669"/>
    <property type="project" value="UniProtKB-KW"/>
</dbReference>
<dbReference type="PRINTS" id="PR00412">
    <property type="entry name" value="EPOXHYDRLASE"/>
</dbReference>
<dbReference type="KEGG" id="aja:AJAP_17800"/>
<evidence type="ECO:0000313" key="4">
    <source>
        <dbReference type="Proteomes" id="UP000028492"/>
    </source>
</evidence>
<evidence type="ECO:0000256" key="1">
    <source>
        <dbReference type="ARBA" id="ARBA00022801"/>
    </source>
</evidence>
<dbReference type="eggNOG" id="COG2267">
    <property type="taxonomic scope" value="Bacteria"/>
</dbReference>
<dbReference type="Proteomes" id="UP000028492">
    <property type="component" value="Chromosome"/>
</dbReference>
<dbReference type="RefSeq" id="WP_038513009.1">
    <property type="nucleotide sequence ID" value="NZ_CP008953.1"/>
</dbReference>
<dbReference type="SUPFAM" id="SSF53474">
    <property type="entry name" value="alpha/beta-Hydrolases"/>
    <property type="match status" value="1"/>
</dbReference>
<evidence type="ECO:0000313" key="3">
    <source>
        <dbReference type="EMBL" id="AIG76428.1"/>
    </source>
</evidence>
<reference evidence="3 4" key="1">
    <citation type="journal article" date="2014" name="J. Biotechnol.">
        <title>Complete genome sequence of the actinobacterium Amycolatopsis japonica MG417-CF17(T) (=DSM 44213T) producing (S,S)-N,N'-ethylenediaminedisuccinic acid.</title>
        <authorList>
            <person name="Stegmann E."/>
            <person name="Albersmeier A."/>
            <person name="Spohn M."/>
            <person name="Gert H."/>
            <person name="Weber T."/>
            <person name="Wohlleben W."/>
            <person name="Kalinowski J."/>
            <person name="Ruckert C."/>
        </authorList>
    </citation>
    <scope>NUCLEOTIDE SEQUENCE [LARGE SCALE GENOMIC DNA]</scope>
    <source>
        <strain evidence="4">MG417-CF17 (DSM 44213)</strain>
    </source>
</reference>
<dbReference type="Gene3D" id="3.40.50.1820">
    <property type="entry name" value="alpha/beta hydrolase"/>
    <property type="match status" value="1"/>
</dbReference>
<dbReference type="Pfam" id="PF00561">
    <property type="entry name" value="Abhydrolase_1"/>
    <property type="match status" value="1"/>
</dbReference>
<name>A0A075UTY7_9PSEU</name>
<dbReference type="STRING" id="208439.AJAP_17800"/>
<sequence length="287" mass="31327">MTAPRRIATFDHDGLVFDVRDTGPLDGDVVVLLHGFPQTGASWADTAALLHQRGYRTIVPDQRGYSPRARPRGRFAYRSSRLVADTVALIDTLGTGPVHLVGHDWGAVAAWSTAARRPDLVTSLTTVSVPHPGAFLRAMLGSDQLVRSYYMFLFQLPWLPELAIRSRPRVLERTLAGTGMTPAQIDQVRQDIVRGGALTGGLNWYRAMVFNHPAALRARVTVPTTHVWSDGDTALSRRSAELAGQYVDAAYRLEILSGVSHWVPEEAATTLAAIIDRTATDAASRPV</sequence>
<keyword evidence="1" id="KW-0378">Hydrolase</keyword>
<protein>
    <recommendedName>
        <fullName evidence="2">AB hydrolase-1 domain-containing protein</fullName>
    </recommendedName>
</protein>
<organism evidence="3 4">
    <name type="scientific">Amycolatopsis japonica</name>
    <dbReference type="NCBI Taxonomy" id="208439"/>
    <lineage>
        <taxon>Bacteria</taxon>
        <taxon>Bacillati</taxon>
        <taxon>Actinomycetota</taxon>
        <taxon>Actinomycetes</taxon>
        <taxon>Pseudonocardiales</taxon>
        <taxon>Pseudonocardiaceae</taxon>
        <taxon>Amycolatopsis</taxon>
        <taxon>Amycolatopsis japonica group</taxon>
    </lineage>
</organism>
<dbReference type="EMBL" id="CP008953">
    <property type="protein sequence ID" value="AIG76428.1"/>
    <property type="molecule type" value="Genomic_DNA"/>
</dbReference>
<dbReference type="PANTHER" id="PTHR43329">
    <property type="entry name" value="EPOXIDE HYDROLASE"/>
    <property type="match status" value="1"/>
</dbReference>